<dbReference type="SUPFAM" id="SSF52304">
    <property type="entry name" value="Type II 3-dehydroquinate dehydratase"/>
    <property type="match status" value="1"/>
</dbReference>
<feature type="binding site" evidence="8 10">
    <location>
        <position position="89"/>
    </location>
    <ligand>
        <name>substrate</name>
    </ligand>
</feature>
<proteinExistence type="inferred from homology"/>
<protein>
    <recommendedName>
        <fullName evidence="5 8">3-dehydroquinate dehydratase</fullName>
        <shortName evidence="8">3-dehydroquinase</shortName>
        <ecNumber evidence="5 8">4.2.1.10</ecNumber>
    </recommendedName>
    <alternativeName>
        <fullName evidence="8">Type II DHQase</fullName>
    </alternativeName>
</protein>
<evidence type="ECO:0000256" key="5">
    <source>
        <dbReference type="ARBA" id="ARBA00012060"/>
    </source>
</evidence>
<reference evidence="12 13" key="1">
    <citation type="journal article" date="2013" name="ISME J.">
        <title>A metabolic model for members of the genus Tetrasphaera involved in enhanced biological phosphorus removal.</title>
        <authorList>
            <person name="Kristiansen R."/>
            <person name="Nguyen H.T.T."/>
            <person name="Saunders A.M."/>
            <person name="Nielsen J.L."/>
            <person name="Wimmer R."/>
            <person name="Le V.Q."/>
            <person name="McIlroy S.J."/>
            <person name="Petrovski S."/>
            <person name="Seviour R.J."/>
            <person name="Calteau A."/>
            <person name="Nielsen K.L."/>
            <person name="Nielsen P.H."/>
        </authorList>
    </citation>
    <scope>NUCLEOTIDE SEQUENCE [LARGE SCALE GENOMIC DNA]</scope>
    <source>
        <strain evidence="12 13">Ben110</strain>
    </source>
</reference>
<dbReference type="NCBIfam" id="NF003807">
    <property type="entry name" value="PRK05395.1-4"/>
    <property type="match status" value="1"/>
</dbReference>
<keyword evidence="13" id="KW-1185">Reference proteome</keyword>
<comment type="similarity">
    <text evidence="3 8">Belongs to the type-II 3-dehydroquinase family.</text>
</comment>
<dbReference type="Gene3D" id="3.40.50.9100">
    <property type="entry name" value="Dehydroquinase, class II"/>
    <property type="match status" value="1"/>
</dbReference>
<evidence type="ECO:0000256" key="8">
    <source>
        <dbReference type="HAMAP-Rule" id="MF_00169"/>
    </source>
</evidence>
<keyword evidence="7 8" id="KW-0456">Lyase</keyword>
<evidence type="ECO:0000313" key="13">
    <source>
        <dbReference type="Proteomes" id="UP000035763"/>
    </source>
</evidence>
<evidence type="ECO:0000256" key="2">
    <source>
        <dbReference type="ARBA" id="ARBA00004902"/>
    </source>
</evidence>
<dbReference type="AlphaFoldDB" id="W6K150"/>
<comment type="function">
    <text evidence="8">Catalyzes a trans-dehydration via an enolate intermediate.</text>
</comment>
<dbReference type="CDD" id="cd00466">
    <property type="entry name" value="DHQase_II"/>
    <property type="match status" value="1"/>
</dbReference>
<evidence type="ECO:0000256" key="11">
    <source>
        <dbReference type="PIRSR" id="PIRSR001399-3"/>
    </source>
</evidence>
<accession>W6K150</accession>
<name>W6K150_9MICO</name>
<dbReference type="PIRSF" id="PIRSF001399">
    <property type="entry name" value="DHquinase_II"/>
    <property type="match status" value="1"/>
</dbReference>
<evidence type="ECO:0000256" key="6">
    <source>
        <dbReference type="ARBA" id="ARBA00023141"/>
    </source>
</evidence>
<dbReference type="EMBL" id="CAJA01000479">
    <property type="protein sequence ID" value="CCH75187.1"/>
    <property type="molecule type" value="Genomic_DNA"/>
</dbReference>
<feature type="active site" description="Proton acceptor" evidence="8 9">
    <location>
        <position position="39"/>
    </location>
</feature>
<dbReference type="InterPro" id="IPR018509">
    <property type="entry name" value="DHquinase_II_CS"/>
</dbReference>
<keyword evidence="8" id="KW-0028">Amino-acid biosynthesis</keyword>
<feature type="binding site" evidence="8 10">
    <location>
        <position position="95"/>
    </location>
    <ligand>
        <name>substrate</name>
    </ligand>
</feature>
<comment type="catalytic activity">
    <reaction evidence="1 8">
        <text>3-dehydroquinate = 3-dehydroshikimate + H2O</text>
        <dbReference type="Rhea" id="RHEA:21096"/>
        <dbReference type="ChEBI" id="CHEBI:15377"/>
        <dbReference type="ChEBI" id="CHEBI:16630"/>
        <dbReference type="ChEBI" id="CHEBI:32364"/>
        <dbReference type="EC" id="4.2.1.10"/>
    </reaction>
</comment>
<dbReference type="EC" id="4.2.1.10" evidence="5 8"/>
<dbReference type="InterPro" id="IPR001874">
    <property type="entry name" value="DHquinase_II"/>
</dbReference>
<sequence length="162" mass="17215">MQHAFSVLHERHTGRVSATIAVLNGPNLNLLGEREPGIYGSETLADVEARCRRTAESLGYAVEFRQSNSEGALIDAVHELRGSAGFVVNLGAYTHTSIALRDALATVSGPIVEVHISNTHAREAFRHVSYVAPLAAAVIAGCGTLGYDFAIQVIAHRLGAKT</sequence>
<gene>
    <name evidence="8 12" type="primary">aroQ</name>
    <name evidence="12" type="ORF">BN11_540004</name>
</gene>
<feature type="binding site" evidence="8 10">
    <location>
        <position position="102"/>
    </location>
    <ligand>
        <name>substrate</name>
    </ligand>
</feature>
<dbReference type="Proteomes" id="UP000035763">
    <property type="component" value="Unassembled WGS sequence"/>
</dbReference>
<feature type="site" description="Transition state stabilizer" evidence="8 11">
    <location>
        <position position="34"/>
    </location>
</feature>
<comment type="subunit">
    <text evidence="4 8">Homododecamer.</text>
</comment>
<comment type="caution">
    <text evidence="12">The sequence shown here is derived from an EMBL/GenBank/DDBJ whole genome shotgun (WGS) entry which is preliminary data.</text>
</comment>
<dbReference type="GO" id="GO:0019631">
    <property type="term" value="P:quinate catabolic process"/>
    <property type="evidence" value="ECO:0007669"/>
    <property type="project" value="TreeGrafter"/>
</dbReference>
<dbReference type="GO" id="GO:0008652">
    <property type="term" value="P:amino acid biosynthetic process"/>
    <property type="evidence" value="ECO:0007669"/>
    <property type="project" value="UniProtKB-KW"/>
</dbReference>
<evidence type="ECO:0000256" key="10">
    <source>
        <dbReference type="PIRSR" id="PIRSR001399-2"/>
    </source>
</evidence>
<dbReference type="GO" id="GO:0009073">
    <property type="term" value="P:aromatic amino acid family biosynthetic process"/>
    <property type="evidence" value="ECO:0007669"/>
    <property type="project" value="UniProtKB-KW"/>
</dbReference>
<dbReference type="STRING" id="1193182.BN11_540004"/>
<dbReference type="NCBIfam" id="NF003805">
    <property type="entry name" value="PRK05395.1-2"/>
    <property type="match status" value="1"/>
</dbReference>
<evidence type="ECO:0000256" key="4">
    <source>
        <dbReference type="ARBA" id="ARBA00011193"/>
    </source>
</evidence>
<evidence type="ECO:0000256" key="9">
    <source>
        <dbReference type="PIRSR" id="PIRSR001399-1"/>
    </source>
</evidence>
<dbReference type="PANTHER" id="PTHR21272">
    <property type="entry name" value="CATABOLIC 3-DEHYDROQUINASE"/>
    <property type="match status" value="1"/>
</dbReference>
<dbReference type="UniPathway" id="UPA00053">
    <property type="reaction ID" value="UER00086"/>
</dbReference>
<dbReference type="PANTHER" id="PTHR21272:SF3">
    <property type="entry name" value="CATABOLIC 3-DEHYDROQUINASE"/>
    <property type="match status" value="1"/>
</dbReference>
<organism evidence="12 13">
    <name type="scientific">Nostocoides australiense Ben110</name>
    <dbReference type="NCBI Taxonomy" id="1193182"/>
    <lineage>
        <taxon>Bacteria</taxon>
        <taxon>Bacillati</taxon>
        <taxon>Actinomycetota</taxon>
        <taxon>Actinomycetes</taxon>
        <taxon>Micrococcales</taxon>
        <taxon>Intrasporangiaceae</taxon>
        <taxon>Nostocoides</taxon>
    </lineage>
</organism>
<dbReference type="NCBIfam" id="TIGR01088">
    <property type="entry name" value="aroQ"/>
    <property type="match status" value="1"/>
</dbReference>
<keyword evidence="6 8" id="KW-0057">Aromatic amino acid biosynthesis</keyword>
<evidence type="ECO:0000256" key="7">
    <source>
        <dbReference type="ARBA" id="ARBA00023239"/>
    </source>
</evidence>
<dbReference type="GO" id="GO:0003855">
    <property type="term" value="F:3-dehydroquinate dehydratase activity"/>
    <property type="evidence" value="ECO:0007669"/>
    <property type="project" value="UniProtKB-UniRule"/>
</dbReference>
<dbReference type="HAMAP" id="MF_00169">
    <property type="entry name" value="AroQ"/>
    <property type="match status" value="1"/>
</dbReference>
<evidence type="ECO:0000256" key="1">
    <source>
        <dbReference type="ARBA" id="ARBA00001864"/>
    </source>
</evidence>
<dbReference type="PROSITE" id="PS01029">
    <property type="entry name" value="DEHYDROQUINASE_II"/>
    <property type="match status" value="1"/>
</dbReference>
<feature type="binding site" evidence="8 10">
    <location>
        <begin position="116"/>
        <end position="117"/>
    </location>
    <ligand>
        <name>substrate</name>
    </ligand>
</feature>
<dbReference type="NCBIfam" id="NF003806">
    <property type="entry name" value="PRK05395.1-3"/>
    <property type="match status" value="1"/>
</dbReference>
<dbReference type="InterPro" id="IPR036441">
    <property type="entry name" value="DHquinase_II_sf"/>
</dbReference>
<comment type="pathway">
    <text evidence="2 8">Metabolic intermediate biosynthesis; chorismate biosynthesis; chorismate from D-erythrose 4-phosphate and phosphoenolpyruvate: step 3/7.</text>
</comment>
<dbReference type="GO" id="GO:0009423">
    <property type="term" value="P:chorismate biosynthetic process"/>
    <property type="evidence" value="ECO:0007669"/>
    <property type="project" value="UniProtKB-UniRule"/>
</dbReference>
<evidence type="ECO:0000256" key="3">
    <source>
        <dbReference type="ARBA" id="ARBA00011037"/>
    </source>
</evidence>
<dbReference type="Pfam" id="PF01220">
    <property type="entry name" value="DHquinase_II"/>
    <property type="match status" value="1"/>
</dbReference>
<evidence type="ECO:0000313" key="12">
    <source>
        <dbReference type="EMBL" id="CCH75187.1"/>
    </source>
</evidence>
<feature type="binding site" evidence="8 10">
    <location>
        <position position="126"/>
    </location>
    <ligand>
        <name>substrate</name>
    </ligand>
</feature>
<feature type="active site" description="Proton donor" evidence="8 9">
    <location>
        <position position="115"/>
    </location>
</feature>